<dbReference type="AlphaFoldDB" id="A0A8W8JLR0"/>
<dbReference type="Proteomes" id="UP000005408">
    <property type="component" value="Unassembled WGS sequence"/>
</dbReference>
<name>A0A8W8JLR0_MAGGI</name>
<proteinExistence type="predicted"/>
<evidence type="ECO:0000313" key="1">
    <source>
        <dbReference type="EnsemblMetazoa" id="G19208.1:cds"/>
    </source>
</evidence>
<protein>
    <submittedName>
        <fullName evidence="1">Uncharacterized protein</fullName>
    </submittedName>
</protein>
<evidence type="ECO:0000313" key="2">
    <source>
        <dbReference type="Proteomes" id="UP000005408"/>
    </source>
</evidence>
<reference evidence="1" key="1">
    <citation type="submission" date="2022-08" db="UniProtKB">
        <authorList>
            <consortium name="EnsemblMetazoa"/>
        </authorList>
    </citation>
    <scope>IDENTIFICATION</scope>
    <source>
        <strain evidence="1">05x7-T-G4-1.051#20</strain>
    </source>
</reference>
<keyword evidence="2" id="KW-1185">Reference proteome</keyword>
<organism evidence="1 2">
    <name type="scientific">Magallana gigas</name>
    <name type="common">Pacific oyster</name>
    <name type="synonym">Crassostrea gigas</name>
    <dbReference type="NCBI Taxonomy" id="29159"/>
    <lineage>
        <taxon>Eukaryota</taxon>
        <taxon>Metazoa</taxon>
        <taxon>Spiralia</taxon>
        <taxon>Lophotrochozoa</taxon>
        <taxon>Mollusca</taxon>
        <taxon>Bivalvia</taxon>
        <taxon>Autobranchia</taxon>
        <taxon>Pteriomorphia</taxon>
        <taxon>Ostreida</taxon>
        <taxon>Ostreoidea</taxon>
        <taxon>Ostreidae</taxon>
        <taxon>Magallana</taxon>
    </lineage>
</organism>
<dbReference type="EnsemblMetazoa" id="G19208.1">
    <property type="protein sequence ID" value="G19208.1:cds"/>
    <property type="gene ID" value="G19208"/>
</dbReference>
<accession>A0A8W8JLR0</accession>
<sequence length="140" mass="16067">MAAKNMNCGAIKQNCSQSSNRHHFQYHCVINAWMNETLEVCALNRTIFGFCTEYNVMGRVIQENYYAYCKDLDPPCPSFYNSAEAYKYQSCYQLVKKNHQKIEYSNEDIKKPVIHVLSTSKGLHGDIAVIFLSILHACVL</sequence>